<dbReference type="AlphaFoldDB" id="A0A163X3Z4"/>
<keyword evidence="3" id="KW-1185">Reference proteome</keyword>
<dbReference type="Pfam" id="PF06912">
    <property type="entry name" value="DUF1275"/>
    <property type="match status" value="1"/>
</dbReference>
<name>A0A163X3Z4_9MYCO</name>
<dbReference type="RefSeq" id="WP_075512509.1">
    <property type="nucleotide sequence ID" value="NZ_CP089224.1"/>
</dbReference>
<evidence type="ECO:0000313" key="3">
    <source>
        <dbReference type="Proteomes" id="UP000077342"/>
    </source>
</evidence>
<feature type="transmembrane region" description="Helical" evidence="1">
    <location>
        <begin position="61"/>
        <end position="82"/>
    </location>
</feature>
<evidence type="ECO:0000256" key="1">
    <source>
        <dbReference type="SAM" id="Phobius"/>
    </source>
</evidence>
<reference evidence="3" key="1">
    <citation type="submission" date="2016-04" db="EMBL/GenBank/DDBJ databases">
        <authorList>
            <person name="Strapagiel D."/>
            <person name="Borowka P."/>
            <person name="Marciniak B."/>
            <person name="Bakula Z."/>
            <person name="Van Ingen J."/>
            <person name="Safianowska A."/>
            <person name="Dziadek J."/>
            <person name="Jagielski T."/>
        </authorList>
    </citation>
    <scope>NUCLEOTIDE SEQUENCE [LARGE SCALE GENOMIC DNA]</scope>
    <source>
        <strain evidence="3">1010001458</strain>
    </source>
</reference>
<gene>
    <name evidence="2" type="ORF">A4G28_14905</name>
</gene>
<dbReference type="EMBL" id="LWCI01000143">
    <property type="protein sequence ID" value="KZS58959.1"/>
    <property type="molecule type" value="Genomic_DNA"/>
</dbReference>
<feature type="transmembrane region" description="Helical" evidence="1">
    <location>
        <begin position="94"/>
        <end position="118"/>
    </location>
</feature>
<keyword evidence="1" id="KW-0812">Transmembrane</keyword>
<keyword evidence="1" id="KW-0472">Membrane</keyword>
<dbReference type="InterPro" id="IPR010699">
    <property type="entry name" value="DUF1275"/>
</dbReference>
<organism evidence="2 3">
    <name type="scientific">Mycobacterium ostraviense</name>
    <dbReference type="NCBI Taxonomy" id="2738409"/>
    <lineage>
        <taxon>Bacteria</taxon>
        <taxon>Bacillati</taxon>
        <taxon>Actinomycetota</taxon>
        <taxon>Actinomycetes</taxon>
        <taxon>Mycobacteriales</taxon>
        <taxon>Mycobacteriaceae</taxon>
        <taxon>Mycobacterium</taxon>
    </lineage>
</organism>
<proteinExistence type="predicted"/>
<evidence type="ECO:0000313" key="2">
    <source>
        <dbReference type="EMBL" id="KZS58959.1"/>
    </source>
</evidence>
<keyword evidence="1" id="KW-1133">Transmembrane helix</keyword>
<dbReference type="PANTHER" id="PTHR37314:SF4">
    <property type="entry name" value="UPF0700 TRANSMEMBRANE PROTEIN YOAK"/>
    <property type="match status" value="1"/>
</dbReference>
<dbReference type="PANTHER" id="PTHR37314">
    <property type="entry name" value="SLR0142 PROTEIN"/>
    <property type="match status" value="1"/>
</dbReference>
<feature type="transmembrane region" description="Helical" evidence="1">
    <location>
        <begin position="178"/>
        <end position="196"/>
    </location>
</feature>
<evidence type="ECO:0008006" key="4">
    <source>
        <dbReference type="Google" id="ProtNLM"/>
    </source>
</evidence>
<sequence length="235" mass="24010">MAASSPGYHRLTIAALLLLTFATGLADAISVLVLGHVFVANMTGNVIFLGICLVPKSQSGIDLVAGVVSVVAFVIGTIIGGRLTRALGGEPRRWISAALGTEVLVLATLSVLAGSGVLRYHDSTKLFLIGGPALTFGLQNAIAREFGIRELSTTMLTSTIVAIGAESRLAGGTGGRNVLRYSVIAVMCGGALVGAIMSRVAVAPVLALAAAVILGSLLVFRYGPVDRKTPQALTS</sequence>
<dbReference type="Proteomes" id="UP000077342">
    <property type="component" value="Unassembled WGS sequence"/>
</dbReference>
<protein>
    <recommendedName>
        <fullName evidence="4">DUF1275 family protein</fullName>
    </recommendedName>
</protein>
<feature type="transmembrane region" description="Helical" evidence="1">
    <location>
        <begin position="202"/>
        <end position="220"/>
    </location>
</feature>
<comment type="caution">
    <text evidence="2">The sequence shown here is derived from an EMBL/GenBank/DDBJ whole genome shotgun (WGS) entry which is preliminary data.</text>
</comment>
<accession>A0A163X3Z4</accession>